<feature type="compositionally biased region" description="Basic and acidic residues" evidence="1">
    <location>
        <begin position="414"/>
        <end position="423"/>
    </location>
</feature>
<gene>
    <name evidence="2" type="ORF">URODEC1_LOCUS69278</name>
</gene>
<feature type="compositionally biased region" description="Basic and acidic residues" evidence="1">
    <location>
        <begin position="269"/>
        <end position="278"/>
    </location>
</feature>
<dbReference type="Proteomes" id="UP001497457">
    <property type="component" value="Chromosome 27b"/>
</dbReference>
<evidence type="ECO:0000256" key="1">
    <source>
        <dbReference type="SAM" id="MobiDB-lite"/>
    </source>
</evidence>
<feature type="region of interest" description="Disordered" evidence="1">
    <location>
        <begin position="410"/>
        <end position="442"/>
    </location>
</feature>
<feature type="compositionally biased region" description="Polar residues" evidence="1">
    <location>
        <begin position="598"/>
        <end position="608"/>
    </location>
</feature>
<dbReference type="EMBL" id="OZ075137">
    <property type="protein sequence ID" value="CAL5008978.1"/>
    <property type="molecule type" value="Genomic_DNA"/>
</dbReference>
<reference evidence="2 3" key="2">
    <citation type="submission" date="2024-10" db="EMBL/GenBank/DDBJ databases">
        <authorList>
            <person name="Ryan C."/>
        </authorList>
    </citation>
    <scope>NUCLEOTIDE SEQUENCE [LARGE SCALE GENOMIC DNA]</scope>
</reference>
<reference evidence="3" key="1">
    <citation type="submission" date="2024-06" db="EMBL/GenBank/DDBJ databases">
        <authorList>
            <person name="Ryan C."/>
        </authorList>
    </citation>
    <scope>NUCLEOTIDE SEQUENCE [LARGE SCALE GENOMIC DNA]</scope>
</reference>
<dbReference type="PANTHER" id="PTHR33087:SF21">
    <property type="entry name" value="OS03G0782100 PROTEIN"/>
    <property type="match status" value="1"/>
</dbReference>
<dbReference type="InterPro" id="IPR053253">
    <property type="entry name" value="Sex_diff_modulator"/>
</dbReference>
<sequence length="689" mass="75612">MDRPAPAAEIGALAAAARRRLAHHVVGSCRRLAHHVVGSCMKVSKLSTATFLFRFNDQWQRNDARQARELHIGHVTLRLLQWKRQVGAMASLSNFNYRVRLCIEGVPSHLRHAEAVSSLFKAPAFIDKAVCPMEKPIEEECLRLWLWTSDPDDIATTGTLQVQEPVTLSEEQYTGHWPELGLKIEDIGIVGAAQTMNYDVLIHVDRVLDYTPPSNSSTYREIDSSVSGHPDVEMEESWPVCHPHTWRLGEPDGGCRGSEQRRVSVYDRLGDCNRDRSPPRGGGAGGAGGLGLRQPPPSGRYDLGRMKPAAQFDQGNYSYHPSGQYRGRRLPIHQANWKWQIKHDGRLQPIQSDPAKMMQADDALMVPPLPDISRRPHDPMVDEANRMQVPGVLEITKNNLPVVEATLIAPASHTAEEKEKGSEDASLSATGAQPNGDMHPVDVTEMDKMDVNFNKPAQPALRNEKTPDNIDHLSSPILGSAVGLSEMLLASPNSEGPMIARLFDLNQEWEGVNDCNIAVDVPNTEETIPLQEPCVERPALADAAGRLNSGATEGAAHRSASRGIARLAVPLRKSLLCPPVLKNKSVKAKKQVAPEKAPSNSSRKIQKETGTSVAMTLDEQATKMLMKTTGILVGDGQLSEEAQQRFGNQFVTQMIEDKVVDLRVAFGLPEHGQADRLSALVGEEDSDDV</sequence>
<dbReference type="AlphaFoldDB" id="A0ABC9BYI2"/>
<protein>
    <submittedName>
        <fullName evidence="2">Uncharacterized protein</fullName>
    </submittedName>
</protein>
<feature type="compositionally biased region" description="Gly residues" evidence="1">
    <location>
        <begin position="280"/>
        <end position="291"/>
    </location>
</feature>
<dbReference type="PANTHER" id="PTHR33087">
    <property type="entry name" value="OS07G0539200 PROTEIN"/>
    <property type="match status" value="1"/>
</dbReference>
<feature type="region of interest" description="Disordered" evidence="1">
    <location>
        <begin position="269"/>
        <end position="305"/>
    </location>
</feature>
<evidence type="ECO:0000313" key="3">
    <source>
        <dbReference type="Proteomes" id="UP001497457"/>
    </source>
</evidence>
<name>A0ABC9BYI2_9POAL</name>
<organism evidence="2 3">
    <name type="scientific">Urochloa decumbens</name>
    <dbReference type="NCBI Taxonomy" id="240449"/>
    <lineage>
        <taxon>Eukaryota</taxon>
        <taxon>Viridiplantae</taxon>
        <taxon>Streptophyta</taxon>
        <taxon>Embryophyta</taxon>
        <taxon>Tracheophyta</taxon>
        <taxon>Spermatophyta</taxon>
        <taxon>Magnoliopsida</taxon>
        <taxon>Liliopsida</taxon>
        <taxon>Poales</taxon>
        <taxon>Poaceae</taxon>
        <taxon>PACMAD clade</taxon>
        <taxon>Panicoideae</taxon>
        <taxon>Panicodae</taxon>
        <taxon>Paniceae</taxon>
        <taxon>Melinidinae</taxon>
        <taxon>Urochloa</taxon>
    </lineage>
</organism>
<proteinExistence type="predicted"/>
<accession>A0ABC9BYI2</accession>
<evidence type="ECO:0000313" key="2">
    <source>
        <dbReference type="EMBL" id="CAL5008978.1"/>
    </source>
</evidence>
<keyword evidence="3" id="KW-1185">Reference proteome</keyword>
<feature type="region of interest" description="Disordered" evidence="1">
    <location>
        <begin position="587"/>
        <end position="608"/>
    </location>
</feature>